<comment type="caution">
    <text evidence="1">The sequence shown here is derived from an EMBL/GenBank/DDBJ whole genome shotgun (WGS) entry which is preliminary data.</text>
</comment>
<protein>
    <submittedName>
        <fullName evidence="1">Uncharacterized protein</fullName>
    </submittedName>
</protein>
<organism evidence="1">
    <name type="scientific">marine sediment metagenome</name>
    <dbReference type="NCBI Taxonomy" id="412755"/>
    <lineage>
        <taxon>unclassified sequences</taxon>
        <taxon>metagenomes</taxon>
        <taxon>ecological metagenomes</taxon>
    </lineage>
</organism>
<dbReference type="EMBL" id="BARW01006042">
    <property type="protein sequence ID" value="GAI85645.1"/>
    <property type="molecule type" value="Genomic_DNA"/>
</dbReference>
<sequence length="265" mass="28031">MPGSLSDWLELELLDHVLKTGDYAVPTNIYVALSTADPLDTGAGIAEPSGGSYARVIMNVWDAAVGRATENTNKITFAQFTHDGGEITHWAAYDAIEGGNFLAHGEFTVAKTAPIGTNLYIEAGEIDVVFNAGAICDNLANKLLDHVFKVAEYTPETNIYVALFTSSPTDTGQAGTEVSDGAYAREVCNVWDVAAAGASENTNIIVFTKATALWGTITHGLLLSHLTDAPSGTNVLIWATITPNRTIGIDDDAEYAAGAFDITLD</sequence>
<accession>X1TDI2</accession>
<evidence type="ECO:0000313" key="1">
    <source>
        <dbReference type="EMBL" id="GAI85645.1"/>
    </source>
</evidence>
<proteinExistence type="predicted"/>
<name>X1TDI2_9ZZZZ</name>
<dbReference type="Pfam" id="PF23140">
    <property type="entry name" value="Gp80"/>
    <property type="match status" value="2"/>
</dbReference>
<reference evidence="1" key="1">
    <citation type="journal article" date="2014" name="Front. Microbiol.">
        <title>High frequency of phylogenetically diverse reductive dehalogenase-homologous genes in deep subseafloor sedimentary metagenomes.</title>
        <authorList>
            <person name="Kawai M."/>
            <person name="Futagami T."/>
            <person name="Toyoda A."/>
            <person name="Takaki Y."/>
            <person name="Nishi S."/>
            <person name="Hori S."/>
            <person name="Arai W."/>
            <person name="Tsubouchi T."/>
            <person name="Morono Y."/>
            <person name="Uchiyama I."/>
            <person name="Ito T."/>
            <person name="Fujiyama A."/>
            <person name="Inagaki F."/>
            <person name="Takami H."/>
        </authorList>
    </citation>
    <scope>NUCLEOTIDE SEQUENCE</scope>
    <source>
        <strain evidence="1">Expedition CK06-06</strain>
    </source>
</reference>
<dbReference type="AlphaFoldDB" id="X1TDI2"/>
<gene>
    <name evidence="1" type="ORF">S12H4_12640</name>
</gene>
<dbReference type="InterPro" id="IPR056908">
    <property type="entry name" value="Gp80-like"/>
</dbReference>